<sequence length="163" mass="18870">MSIEQRLQQLEDDRAIRDLKMRYLRASDAKAPEAMRDCFLPEAKILFDGFPPFDTRDPFIEIYKQMGCGAHIFDIHQGGTGVIEFENEARATGWWPLYFHNINLEQRTLTQMGVEYQDVYEKRDGRWRIAESRSYRKSCLIHSVDGDGQATVQVMGEAPESFG</sequence>
<accession>A0A6H2DKX9</accession>
<proteinExistence type="predicted"/>
<dbReference type="KEGG" id="phao:HF685_05465"/>
<dbReference type="InterPro" id="IPR037401">
    <property type="entry name" value="SnoaL-like"/>
</dbReference>
<dbReference type="Gene3D" id="3.10.450.50">
    <property type="match status" value="1"/>
</dbReference>
<dbReference type="SUPFAM" id="SSF54427">
    <property type="entry name" value="NTF2-like"/>
    <property type="match status" value="1"/>
</dbReference>
<dbReference type="RefSeq" id="WP_168818639.1">
    <property type="nucleotide sequence ID" value="NZ_CP051217.1"/>
</dbReference>
<dbReference type="Pfam" id="PF13577">
    <property type="entry name" value="SnoaL_4"/>
    <property type="match status" value="1"/>
</dbReference>
<evidence type="ECO:0000313" key="3">
    <source>
        <dbReference type="Proteomes" id="UP000501600"/>
    </source>
</evidence>
<protein>
    <submittedName>
        <fullName evidence="2">Nuclear transport factor 2 family protein</fullName>
    </submittedName>
</protein>
<dbReference type="Proteomes" id="UP000501600">
    <property type="component" value="Chromosome"/>
</dbReference>
<reference evidence="2 3" key="1">
    <citation type="submission" date="2020-04" db="EMBL/GenBank/DDBJ databases">
        <title>Genome sequence for Sphingorhabdus sp. strain M1.</title>
        <authorList>
            <person name="Park S.-J."/>
        </authorList>
    </citation>
    <scope>NUCLEOTIDE SEQUENCE [LARGE SCALE GENOMIC DNA]</scope>
    <source>
        <strain evidence="2 3">JK6</strain>
    </source>
</reference>
<gene>
    <name evidence="2" type="ORF">HF685_05465</name>
</gene>
<dbReference type="AlphaFoldDB" id="A0A6H2DKX9"/>
<evidence type="ECO:0000313" key="2">
    <source>
        <dbReference type="EMBL" id="QJB68797.1"/>
    </source>
</evidence>
<organism evidence="2 3">
    <name type="scientific">Parasphingorhabdus halotolerans</name>
    <dbReference type="NCBI Taxonomy" id="2725558"/>
    <lineage>
        <taxon>Bacteria</taxon>
        <taxon>Pseudomonadati</taxon>
        <taxon>Pseudomonadota</taxon>
        <taxon>Alphaproteobacteria</taxon>
        <taxon>Sphingomonadales</taxon>
        <taxon>Sphingomonadaceae</taxon>
        <taxon>Parasphingorhabdus</taxon>
    </lineage>
</organism>
<keyword evidence="3" id="KW-1185">Reference proteome</keyword>
<evidence type="ECO:0000259" key="1">
    <source>
        <dbReference type="Pfam" id="PF13577"/>
    </source>
</evidence>
<dbReference type="EMBL" id="CP051217">
    <property type="protein sequence ID" value="QJB68797.1"/>
    <property type="molecule type" value="Genomic_DNA"/>
</dbReference>
<name>A0A6H2DKX9_9SPHN</name>
<feature type="domain" description="SnoaL-like" evidence="1">
    <location>
        <begin position="8"/>
        <end position="132"/>
    </location>
</feature>
<dbReference type="InterPro" id="IPR032710">
    <property type="entry name" value="NTF2-like_dom_sf"/>
</dbReference>